<dbReference type="PANTHER" id="PTHR30535:SF4">
    <property type="entry name" value="HEMIN-BINDING PERIPLASMIC PROTEIN HMUT"/>
    <property type="match status" value="1"/>
</dbReference>
<proteinExistence type="predicted"/>
<dbReference type="Pfam" id="PF01497">
    <property type="entry name" value="Peripla_BP_2"/>
    <property type="match status" value="1"/>
</dbReference>
<gene>
    <name evidence="2" type="ORF">BCY91_01020</name>
</gene>
<dbReference type="RefSeq" id="WP_120180148.1">
    <property type="nucleotide sequence ID" value="NZ_MBTA01000001.1"/>
</dbReference>
<feature type="domain" description="Fe/B12 periplasmic-binding" evidence="1">
    <location>
        <begin position="27"/>
        <end position="281"/>
    </location>
</feature>
<dbReference type="Proteomes" id="UP000283433">
    <property type="component" value="Unassembled WGS sequence"/>
</dbReference>
<evidence type="ECO:0000259" key="1">
    <source>
        <dbReference type="PROSITE" id="PS50983"/>
    </source>
</evidence>
<dbReference type="PANTHER" id="PTHR30535">
    <property type="entry name" value="VITAMIN B12-BINDING PROTEIN"/>
    <property type="match status" value="1"/>
</dbReference>
<dbReference type="Gene3D" id="3.40.50.1980">
    <property type="entry name" value="Nitrogenase molybdenum iron protein domain"/>
    <property type="match status" value="2"/>
</dbReference>
<comment type="caution">
    <text evidence="2">The sequence shown here is derived from an EMBL/GenBank/DDBJ whole genome shotgun (WGS) entry which is preliminary data.</text>
</comment>
<name>A0A419SC20_9SPHI</name>
<dbReference type="SUPFAM" id="SSF53807">
    <property type="entry name" value="Helical backbone' metal receptor"/>
    <property type="match status" value="1"/>
</dbReference>
<dbReference type="PROSITE" id="PS50983">
    <property type="entry name" value="FE_B12_PBP"/>
    <property type="match status" value="1"/>
</dbReference>
<dbReference type="AlphaFoldDB" id="A0A419SC20"/>
<protein>
    <submittedName>
        <fullName evidence="2">Hemin ABC transporter substrate-binding protein</fullName>
    </submittedName>
</protein>
<evidence type="ECO:0000313" key="2">
    <source>
        <dbReference type="EMBL" id="RKD20233.1"/>
    </source>
</evidence>
<dbReference type="EMBL" id="MBTA01000001">
    <property type="protein sequence ID" value="RKD20233.1"/>
    <property type="molecule type" value="Genomic_DNA"/>
</dbReference>
<dbReference type="InterPro" id="IPR050902">
    <property type="entry name" value="ABC_Transporter_SBP"/>
</dbReference>
<sequence length="281" mass="30021">MKIGSFKGFLAAFVLFIALDTKAAPSRIITLSSAITETVDALGLGKNIVATDITSIYPAYANKLPKVSRNRSVSTEALLAFKPEVVLAPKGDVSVQIQQQLKKFGVKFFEFDQEYSPKGASNFIKQVANALDIAQKGAALAGAEEKSIARAIQAAKLRTKHTPKVLFIYARGVGTMSVAGKGSNIDAIIRLAGGKNAIQEFSDFKPYTTEALVKANPDVILMFDFGMSSLGGADAILKMPGVKLTNAGKSNRIVPMDGPLLINFGVRLDEAITQLNQKLVN</sequence>
<reference evidence="2 3" key="1">
    <citation type="submission" date="2016-07" db="EMBL/GenBank/DDBJ databases">
        <title>Genome of Pelobium manganitolerans.</title>
        <authorList>
            <person name="Wu S."/>
            <person name="Wang G."/>
        </authorList>
    </citation>
    <scope>NUCLEOTIDE SEQUENCE [LARGE SCALE GENOMIC DNA]</scope>
    <source>
        <strain evidence="2 3">YS-25</strain>
    </source>
</reference>
<organism evidence="2 3">
    <name type="scientific">Pelobium manganitolerans</name>
    <dbReference type="NCBI Taxonomy" id="1842495"/>
    <lineage>
        <taxon>Bacteria</taxon>
        <taxon>Pseudomonadati</taxon>
        <taxon>Bacteroidota</taxon>
        <taxon>Sphingobacteriia</taxon>
        <taxon>Sphingobacteriales</taxon>
        <taxon>Sphingobacteriaceae</taxon>
        <taxon>Pelobium</taxon>
    </lineage>
</organism>
<evidence type="ECO:0000313" key="3">
    <source>
        <dbReference type="Proteomes" id="UP000283433"/>
    </source>
</evidence>
<dbReference type="OrthoDB" id="9797736at2"/>
<dbReference type="InterPro" id="IPR002491">
    <property type="entry name" value="ABC_transptr_periplasmic_BD"/>
</dbReference>
<accession>A0A419SC20</accession>
<keyword evidence="3" id="KW-1185">Reference proteome</keyword>